<dbReference type="PANTHER" id="PTHR31559:SF0">
    <property type="entry name" value="PYRIDOXAL 5'-PHOSPHATE SYNTHASE SUBUNIT SNO1-RELATED"/>
    <property type="match status" value="1"/>
</dbReference>
<reference evidence="9 10" key="1">
    <citation type="submission" date="2020-04" db="EMBL/GenBank/DDBJ databases">
        <title>Perkinsus olseni comparative genomics.</title>
        <authorList>
            <person name="Bogema D.R."/>
        </authorList>
    </citation>
    <scope>NUCLEOTIDE SEQUENCE [LARGE SCALE GENOMIC DNA]</scope>
    <source>
        <strain evidence="9">ATCC PRA-179</strain>
    </source>
</reference>
<sequence length="650" mass="73449">MTSSSSTSSRPLHGRGAPPMGPSKDTEESSHRPRSGSIGSPTDASRKDRIYNQEYEDAIANLEHRPVPDITVPWFYESHSLFVLIAAMALIYYYTIKHGADAEANDLSQNLVRGLPFVVALYLVVGLFAFPSGPFVRPHPAFWKIVFGLNFLYLLGVVWALFLTPEQLRNLLHGLDPSMGEWHPLPFYAEDCALTWDNVKSKLDIFVIGHFFGWIVKGLLFRNRMFCWFFSVGWEFVEKSLVFAVPNFAECWWDSWVMDVLLCNGIGIEIGLYLCNYLEFKEYHWSSIFDAPTLGAKLKRSVMQFTPESWMHVEWEDMLTVKRYFGMQLMMLVCMLVDLNLFMLKLNLYIPTEHPFVMGRLALMILAAIPTVRQYYMYMLDPNVTRLGTQCLVFCLTIISEDVLIFKTLPEMPPVPRENKVRVGVLALQGAFSEHCIVLSKLDLKGVKITPCEVRTIAELNACDGLIIPGGESTAMKIISEGGEDDIVEGMRQFALSGRPIWGTCAGTILLAKTVCQSSRDASGAIVEHTECKYGNPIGVMDIRVSRNYFGRQLNSFEASIDEGCIFADVPAVFIRAPAILDVDPEKVTVLGTIHHPSFDGPLICAAKEDNMMVTCFHPELTDDHTVHTYFLREFVVPYVLKEQQQHQQQ</sequence>
<evidence type="ECO:0000256" key="6">
    <source>
        <dbReference type="ARBA" id="ARBA00049534"/>
    </source>
</evidence>
<dbReference type="GO" id="GO:0004359">
    <property type="term" value="F:glutaminase activity"/>
    <property type="evidence" value="ECO:0007669"/>
    <property type="project" value="UniProtKB-EC"/>
</dbReference>
<dbReference type="GO" id="GO:0016829">
    <property type="term" value="F:lyase activity"/>
    <property type="evidence" value="ECO:0007669"/>
    <property type="project" value="UniProtKB-KW"/>
</dbReference>
<feature type="transmembrane region" description="Helical" evidence="8">
    <location>
        <begin position="329"/>
        <end position="350"/>
    </location>
</feature>
<evidence type="ECO:0000256" key="3">
    <source>
        <dbReference type="ARBA" id="ARBA00022801"/>
    </source>
</evidence>
<keyword evidence="8" id="KW-0472">Membrane</keyword>
<feature type="transmembrane region" description="Helical" evidence="8">
    <location>
        <begin position="356"/>
        <end position="376"/>
    </location>
</feature>
<evidence type="ECO:0000256" key="8">
    <source>
        <dbReference type="SAM" id="Phobius"/>
    </source>
</evidence>
<dbReference type="GO" id="GO:0106245">
    <property type="term" value="F:L-serine-phosphatidylethanolamine phosphatidyltransferase activity"/>
    <property type="evidence" value="ECO:0007669"/>
    <property type="project" value="InterPro"/>
</dbReference>
<proteinExistence type="inferred from homology"/>
<evidence type="ECO:0000313" key="10">
    <source>
        <dbReference type="Proteomes" id="UP000570595"/>
    </source>
</evidence>
<dbReference type="GO" id="GO:0005829">
    <property type="term" value="C:cytosol"/>
    <property type="evidence" value="ECO:0007669"/>
    <property type="project" value="TreeGrafter"/>
</dbReference>
<dbReference type="GO" id="GO:0042823">
    <property type="term" value="P:pyridoxal phosphate biosynthetic process"/>
    <property type="evidence" value="ECO:0007669"/>
    <property type="project" value="InterPro"/>
</dbReference>
<evidence type="ECO:0000256" key="4">
    <source>
        <dbReference type="ARBA" id="ARBA00022962"/>
    </source>
</evidence>
<feature type="transmembrane region" description="Helical" evidence="8">
    <location>
        <begin position="142"/>
        <end position="162"/>
    </location>
</feature>
<dbReference type="InterPro" id="IPR021196">
    <property type="entry name" value="PdxT/SNO_CS"/>
</dbReference>
<dbReference type="Pfam" id="PF03034">
    <property type="entry name" value="PSS"/>
    <property type="match status" value="1"/>
</dbReference>
<name>A0A7J6LI42_PEROL</name>
<dbReference type="GO" id="GO:1903600">
    <property type="term" value="C:glutaminase complex"/>
    <property type="evidence" value="ECO:0007669"/>
    <property type="project" value="TreeGrafter"/>
</dbReference>
<dbReference type="PROSITE" id="PS51273">
    <property type="entry name" value="GATASE_TYPE_1"/>
    <property type="match status" value="1"/>
</dbReference>
<dbReference type="InterPro" id="IPR002161">
    <property type="entry name" value="PdxT/SNO"/>
</dbReference>
<keyword evidence="4" id="KW-0315">Glutamine amidotransferase</keyword>
<evidence type="ECO:0000256" key="7">
    <source>
        <dbReference type="SAM" id="MobiDB-lite"/>
    </source>
</evidence>
<keyword evidence="8" id="KW-0812">Transmembrane</keyword>
<dbReference type="PANTHER" id="PTHR31559">
    <property type="entry name" value="PYRIDOXAL 5'-PHOSPHATE SYNTHASE SUBUNIT SNO"/>
    <property type="match status" value="1"/>
</dbReference>
<dbReference type="NCBIfam" id="TIGR03800">
    <property type="entry name" value="PLP_synth_Pdx2"/>
    <property type="match status" value="1"/>
</dbReference>
<comment type="catalytic activity">
    <reaction evidence="6">
        <text>L-glutamine + H2O = L-glutamate + NH4(+)</text>
        <dbReference type="Rhea" id="RHEA:15889"/>
        <dbReference type="ChEBI" id="CHEBI:15377"/>
        <dbReference type="ChEBI" id="CHEBI:28938"/>
        <dbReference type="ChEBI" id="CHEBI:29985"/>
        <dbReference type="ChEBI" id="CHEBI:58359"/>
        <dbReference type="EC" id="3.5.1.2"/>
    </reaction>
</comment>
<evidence type="ECO:0000313" key="9">
    <source>
        <dbReference type="EMBL" id="KAF4658935.1"/>
    </source>
</evidence>
<dbReference type="EMBL" id="JABAHT010000289">
    <property type="protein sequence ID" value="KAF4658935.1"/>
    <property type="molecule type" value="Genomic_DNA"/>
</dbReference>
<dbReference type="InterPro" id="IPR004277">
    <property type="entry name" value="PSS"/>
</dbReference>
<dbReference type="PROSITE" id="PS51130">
    <property type="entry name" value="PDXT_SNO_2"/>
    <property type="match status" value="1"/>
</dbReference>
<evidence type="ECO:0000256" key="1">
    <source>
        <dbReference type="ARBA" id="ARBA00008345"/>
    </source>
</evidence>
<comment type="caution">
    <text evidence="9">The sequence shown here is derived from an EMBL/GenBank/DDBJ whole genome shotgun (WGS) entry which is preliminary data.</text>
</comment>
<dbReference type="AlphaFoldDB" id="A0A7J6LI42"/>
<keyword evidence="5" id="KW-0456">Lyase</keyword>
<dbReference type="CDD" id="cd01749">
    <property type="entry name" value="GATase1_PB"/>
    <property type="match status" value="1"/>
</dbReference>
<dbReference type="Proteomes" id="UP000570595">
    <property type="component" value="Unassembled WGS sequence"/>
</dbReference>
<dbReference type="GO" id="GO:0008614">
    <property type="term" value="P:pyridoxine metabolic process"/>
    <property type="evidence" value="ECO:0007669"/>
    <property type="project" value="TreeGrafter"/>
</dbReference>
<dbReference type="GO" id="GO:0006659">
    <property type="term" value="P:phosphatidylserine biosynthetic process"/>
    <property type="evidence" value="ECO:0007669"/>
    <property type="project" value="InterPro"/>
</dbReference>
<evidence type="ECO:0000256" key="5">
    <source>
        <dbReference type="ARBA" id="ARBA00023239"/>
    </source>
</evidence>
<gene>
    <name evidence="9" type="primary">PTDSS1</name>
    <name evidence="9" type="ORF">FOZ61_005134</name>
</gene>
<feature type="region of interest" description="Disordered" evidence="7">
    <location>
        <begin position="1"/>
        <end position="47"/>
    </location>
</feature>
<keyword evidence="8" id="KW-1133">Transmembrane helix</keyword>
<dbReference type="Gene3D" id="3.40.50.880">
    <property type="match status" value="1"/>
</dbReference>
<dbReference type="SUPFAM" id="SSF52317">
    <property type="entry name" value="Class I glutamine amidotransferase-like"/>
    <property type="match status" value="1"/>
</dbReference>
<dbReference type="Pfam" id="PF01174">
    <property type="entry name" value="SNO"/>
    <property type="match status" value="1"/>
</dbReference>
<dbReference type="InterPro" id="IPR029062">
    <property type="entry name" value="Class_I_gatase-like"/>
</dbReference>
<evidence type="ECO:0000256" key="2">
    <source>
        <dbReference type="ARBA" id="ARBA00012918"/>
    </source>
</evidence>
<dbReference type="EC" id="3.5.1.2" evidence="2"/>
<feature type="transmembrane region" description="Helical" evidence="8">
    <location>
        <begin position="114"/>
        <end position="130"/>
    </location>
</feature>
<accession>A0A7J6LI42</accession>
<keyword evidence="3" id="KW-0378">Hydrolase</keyword>
<organism evidence="9 10">
    <name type="scientific">Perkinsus olseni</name>
    <name type="common">Perkinsus atlanticus</name>
    <dbReference type="NCBI Taxonomy" id="32597"/>
    <lineage>
        <taxon>Eukaryota</taxon>
        <taxon>Sar</taxon>
        <taxon>Alveolata</taxon>
        <taxon>Perkinsozoa</taxon>
        <taxon>Perkinsea</taxon>
        <taxon>Perkinsida</taxon>
        <taxon>Perkinsidae</taxon>
        <taxon>Perkinsus</taxon>
    </lineage>
</organism>
<comment type="similarity">
    <text evidence="1">Belongs to the glutaminase PdxT/SNO family.</text>
</comment>
<feature type="transmembrane region" description="Helical" evidence="8">
    <location>
        <begin position="74"/>
        <end position="94"/>
    </location>
</feature>
<protein>
    <recommendedName>
        <fullName evidence="2">glutaminase</fullName>
        <ecNumber evidence="2">3.5.1.2</ecNumber>
    </recommendedName>
</protein>
<dbReference type="OrthoDB" id="425382at2759"/>
<dbReference type="PROSITE" id="PS01236">
    <property type="entry name" value="PDXT_SNO_1"/>
    <property type="match status" value="1"/>
</dbReference>